<protein>
    <submittedName>
        <fullName evidence="1">Conjugative transposon protein TraK</fullName>
    </submittedName>
</protein>
<dbReference type="Proteomes" id="UP001485459">
    <property type="component" value="Chromosome"/>
</dbReference>
<gene>
    <name evidence="1" type="primary">traK</name>
    <name evidence="1" type="ORF">WJU16_22305</name>
</gene>
<keyword evidence="2" id="KW-1185">Reference proteome</keyword>
<dbReference type="RefSeq" id="WP_126247903.1">
    <property type="nucleotide sequence ID" value="NZ_CP149822.1"/>
</dbReference>
<name>A0ABZ2YPB8_9BACT</name>
<accession>A0ABZ2YPB8</accession>
<proteinExistence type="predicted"/>
<organism evidence="1 2">
    <name type="scientific">Chitinophaga pollutisoli</name>
    <dbReference type="NCBI Taxonomy" id="3133966"/>
    <lineage>
        <taxon>Bacteria</taxon>
        <taxon>Pseudomonadati</taxon>
        <taxon>Bacteroidota</taxon>
        <taxon>Chitinophagia</taxon>
        <taxon>Chitinophagales</taxon>
        <taxon>Chitinophagaceae</taxon>
        <taxon>Chitinophaga</taxon>
    </lineage>
</organism>
<evidence type="ECO:0000313" key="2">
    <source>
        <dbReference type="Proteomes" id="UP001485459"/>
    </source>
</evidence>
<dbReference type="InterPro" id="IPR022276">
    <property type="entry name" value="Conjug_transposon_TraK"/>
</dbReference>
<dbReference type="NCBIfam" id="TIGR03781">
    <property type="entry name" value="Bac_Flav_CT_K"/>
    <property type="match status" value="1"/>
</dbReference>
<evidence type="ECO:0000313" key="1">
    <source>
        <dbReference type="EMBL" id="WZN40699.1"/>
    </source>
</evidence>
<reference evidence="2" key="1">
    <citation type="submission" date="2024-03" db="EMBL/GenBank/DDBJ databases">
        <title>Chitinophaga horti sp. nov., isolated from garden soil.</title>
        <authorList>
            <person name="Lee D.S."/>
            <person name="Han D.M."/>
            <person name="Baek J.H."/>
            <person name="Choi D.G."/>
            <person name="Jeon J.H."/>
            <person name="Jeon C.O."/>
        </authorList>
    </citation>
    <scope>NUCLEOTIDE SEQUENCE [LARGE SCALE GENOMIC DNA]</scope>
    <source>
        <strain evidence="2">GPA1</strain>
    </source>
</reference>
<dbReference type="EMBL" id="CP149822">
    <property type="protein sequence ID" value="WZN40699.1"/>
    <property type="molecule type" value="Genomic_DNA"/>
</dbReference>
<sequence>MFQHFKNVDAAFRHIRLFSYLFLAVNGIGSALAQYWAVRVVREERSKVYVLANGKLLEATGTDKRRVLEIRVKDHVRDFHHFFFTASPDEEAIRRGVTRALYLADATAKKEYDNLQESGYYTGIVSGNINQFVEADSVAVDVNASPVRFAFYGKLKIVRATSTIVRSLITTGTITETAAISENNPQGMLIGAWRIISNQDMHR</sequence>